<organism evidence="1 2">
    <name type="scientific">Sphaerodactylus townsendi</name>
    <dbReference type="NCBI Taxonomy" id="933632"/>
    <lineage>
        <taxon>Eukaryota</taxon>
        <taxon>Metazoa</taxon>
        <taxon>Chordata</taxon>
        <taxon>Craniata</taxon>
        <taxon>Vertebrata</taxon>
        <taxon>Euteleostomi</taxon>
        <taxon>Lepidosauria</taxon>
        <taxon>Squamata</taxon>
        <taxon>Bifurcata</taxon>
        <taxon>Gekkota</taxon>
        <taxon>Sphaerodactylidae</taxon>
        <taxon>Sphaerodactylus</taxon>
    </lineage>
</organism>
<evidence type="ECO:0000313" key="2">
    <source>
        <dbReference type="Proteomes" id="UP000827872"/>
    </source>
</evidence>
<accession>A0ACB8ELM2</accession>
<proteinExistence type="predicted"/>
<protein>
    <submittedName>
        <fullName evidence="1">Uncharacterized protein</fullName>
    </submittedName>
</protein>
<gene>
    <name evidence="1" type="ORF">K3G42_030927</name>
</gene>
<sequence>MGADQRCSGNSVFRAPVKRLEKVNSQLLFKCGLLFAKVEDRFSRVPEPVQKRIVFSDAFPLVNGRYVCTHANYSYHHHPLRWQIGEIPTCSPSAVA</sequence>
<keyword evidence="2" id="KW-1185">Reference proteome</keyword>
<evidence type="ECO:0000313" key="1">
    <source>
        <dbReference type="EMBL" id="KAH7993410.1"/>
    </source>
</evidence>
<dbReference type="Proteomes" id="UP000827872">
    <property type="component" value="Linkage Group LG03"/>
</dbReference>
<comment type="caution">
    <text evidence="1">The sequence shown here is derived from an EMBL/GenBank/DDBJ whole genome shotgun (WGS) entry which is preliminary data.</text>
</comment>
<name>A0ACB8ELM2_9SAUR</name>
<dbReference type="EMBL" id="CM037616">
    <property type="protein sequence ID" value="KAH7993410.1"/>
    <property type="molecule type" value="Genomic_DNA"/>
</dbReference>
<reference evidence="1" key="1">
    <citation type="submission" date="2021-08" db="EMBL/GenBank/DDBJ databases">
        <title>The first chromosome-level gecko genome reveals the dynamic sex chromosomes of Neotropical dwarf geckos (Sphaerodactylidae: Sphaerodactylus).</title>
        <authorList>
            <person name="Pinto B.J."/>
            <person name="Keating S.E."/>
            <person name="Gamble T."/>
        </authorList>
    </citation>
    <scope>NUCLEOTIDE SEQUENCE</scope>
    <source>
        <strain evidence="1">TG3544</strain>
    </source>
</reference>